<proteinExistence type="predicted"/>
<sequence length="94" mass="10471">MGCSLPDRSCRPDKQLRDTLNNVWPKRAGQDLTGNSVMGCSLPDRSCRPDKQLRDTLNNVWPKRGLAKTLQVTASWAVRYQTGAAAQINSFVTH</sequence>
<organism evidence="1 2">
    <name type="scientific">Elysia crispata</name>
    <name type="common">lettuce slug</name>
    <dbReference type="NCBI Taxonomy" id="231223"/>
    <lineage>
        <taxon>Eukaryota</taxon>
        <taxon>Metazoa</taxon>
        <taxon>Spiralia</taxon>
        <taxon>Lophotrochozoa</taxon>
        <taxon>Mollusca</taxon>
        <taxon>Gastropoda</taxon>
        <taxon>Heterobranchia</taxon>
        <taxon>Euthyneura</taxon>
        <taxon>Panpulmonata</taxon>
        <taxon>Sacoglossa</taxon>
        <taxon>Placobranchoidea</taxon>
        <taxon>Plakobranchidae</taxon>
        <taxon>Elysia</taxon>
    </lineage>
</organism>
<name>A0AAE0Z6V9_9GAST</name>
<accession>A0AAE0Z6V9</accession>
<evidence type="ECO:0000313" key="2">
    <source>
        <dbReference type="Proteomes" id="UP001283361"/>
    </source>
</evidence>
<evidence type="ECO:0000313" key="1">
    <source>
        <dbReference type="EMBL" id="KAK3763943.1"/>
    </source>
</evidence>
<reference evidence="1" key="1">
    <citation type="journal article" date="2023" name="G3 (Bethesda)">
        <title>A reference genome for the long-term kleptoplast-retaining sea slug Elysia crispata morphotype clarki.</title>
        <authorList>
            <person name="Eastman K.E."/>
            <person name="Pendleton A.L."/>
            <person name="Shaikh M.A."/>
            <person name="Suttiyut T."/>
            <person name="Ogas R."/>
            <person name="Tomko P."/>
            <person name="Gavelis G."/>
            <person name="Widhalm J.R."/>
            <person name="Wisecaver J.H."/>
        </authorList>
    </citation>
    <scope>NUCLEOTIDE SEQUENCE</scope>
    <source>
        <strain evidence="1">ECLA1</strain>
    </source>
</reference>
<protein>
    <submittedName>
        <fullName evidence="1">Uncharacterized protein</fullName>
    </submittedName>
</protein>
<dbReference type="AlphaFoldDB" id="A0AAE0Z6V9"/>
<dbReference type="EMBL" id="JAWDGP010004484">
    <property type="protein sequence ID" value="KAK3763943.1"/>
    <property type="molecule type" value="Genomic_DNA"/>
</dbReference>
<comment type="caution">
    <text evidence="1">The sequence shown here is derived from an EMBL/GenBank/DDBJ whole genome shotgun (WGS) entry which is preliminary data.</text>
</comment>
<gene>
    <name evidence="1" type="ORF">RRG08_050589</name>
</gene>
<dbReference type="Proteomes" id="UP001283361">
    <property type="component" value="Unassembled WGS sequence"/>
</dbReference>
<keyword evidence="2" id="KW-1185">Reference proteome</keyword>